<accession>W6UTQ4</accession>
<organism evidence="3 4">
    <name type="scientific">Echinococcus granulosus</name>
    <name type="common">Hydatid tapeworm</name>
    <dbReference type="NCBI Taxonomy" id="6210"/>
    <lineage>
        <taxon>Eukaryota</taxon>
        <taxon>Metazoa</taxon>
        <taxon>Spiralia</taxon>
        <taxon>Lophotrochozoa</taxon>
        <taxon>Platyhelminthes</taxon>
        <taxon>Cestoda</taxon>
        <taxon>Eucestoda</taxon>
        <taxon>Cyclophyllidea</taxon>
        <taxon>Taeniidae</taxon>
        <taxon>Echinococcus</taxon>
        <taxon>Echinococcus granulosus group</taxon>
    </lineage>
</organism>
<reference evidence="3 4" key="1">
    <citation type="journal article" date="2013" name="Nat. Genet.">
        <title>The genome of the hydatid tapeworm Echinococcus granulosus.</title>
        <authorList>
            <person name="Zheng H."/>
            <person name="Zhang W."/>
            <person name="Zhang L."/>
            <person name="Zhang Z."/>
            <person name="Li J."/>
            <person name="Lu G."/>
            <person name="Zhu Y."/>
            <person name="Wang Y."/>
            <person name="Huang Y."/>
            <person name="Liu J."/>
            <person name="Kang H."/>
            <person name="Chen J."/>
            <person name="Wang L."/>
            <person name="Chen A."/>
            <person name="Yu S."/>
            <person name="Gao Z."/>
            <person name="Jin L."/>
            <person name="Gu W."/>
            <person name="Wang Z."/>
            <person name="Zhao L."/>
            <person name="Shi B."/>
            <person name="Wen H."/>
            <person name="Lin R."/>
            <person name="Jones M.K."/>
            <person name="Brejova B."/>
            <person name="Vinar T."/>
            <person name="Zhao G."/>
            <person name="McManus D.P."/>
            <person name="Chen Z."/>
            <person name="Zhou Y."/>
            <person name="Wang S."/>
        </authorList>
    </citation>
    <scope>NUCLEOTIDE SEQUENCE [LARGE SCALE GENOMIC DNA]</scope>
</reference>
<comment type="caution">
    <text evidence="3">The sequence shown here is derived from an EMBL/GenBank/DDBJ whole genome shotgun (WGS) entry which is preliminary data.</text>
</comment>
<feature type="region of interest" description="Disordered" evidence="1">
    <location>
        <begin position="74"/>
        <end position="93"/>
    </location>
</feature>
<dbReference type="RefSeq" id="XP_024347990.1">
    <property type="nucleotide sequence ID" value="XM_024497621.1"/>
</dbReference>
<dbReference type="CTD" id="36344087"/>
<protein>
    <submittedName>
        <fullName evidence="3">Uncharacterized protein</fullName>
    </submittedName>
</protein>
<dbReference type="AlphaFoldDB" id="W6UTQ4"/>
<keyword evidence="2" id="KW-1133">Transmembrane helix</keyword>
<name>W6UTQ4_ECHGR</name>
<dbReference type="KEGG" id="egl:EGR_08372"/>
<dbReference type="Proteomes" id="UP000019149">
    <property type="component" value="Unassembled WGS sequence"/>
</dbReference>
<evidence type="ECO:0000256" key="2">
    <source>
        <dbReference type="SAM" id="Phobius"/>
    </source>
</evidence>
<keyword evidence="2" id="KW-0812">Transmembrane</keyword>
<dbReference type="EMBL" id="APAU02000104">
    <property type="protein sequence ID" value="EUB56794.1"/>
    <property type="molecule type" value="Genomic_DNA"/>
</dbReference>
<proteinExistence type="predicted"/>
<evidence type="ECO:0000256" key="1">
    <source>
        <dbReference type="SAM" id="MobiDB-lite"/>
    </source>
</evidence>
<keyword evidence="2" id="KW-0472">Membrane</keyword>
<sequence length="174" mass="18768">MRLEQAELSRVMKFFNVSLVLLITSLVFADACRSILRRGPRIIKAITRAANTAIKYTSKTGLDRTIAAPPMMTNRRETPADTAGKQKPESAPPIATTTREMTMATTGKSNPATAHSTVITTSSMSTVTTGKLKTLSTPQASSEMTTSQMSLLSPSAPLHLFSSLFLLLASYMLI</sequence>
<gene>
    <name evidence="3" type="ORF">EGR_08372</name>
</gene>
<evidence type="ECO:0000313" key="4">
    <source>
        <dbReference type="Proteomes" id="UP000019149"/>
    </source>
</evidence>
<feature type="transmembrane region" description="Helical" evidence="2">
    <location>
        <begin position="156"/>
        <end position="173"/>
    </location>
</feature>
<feature type="compositionally biased region" description="Basic and acidic residues" evidence="1">
    <location>
        <begin position="74"/>
        <end position="88"/>
    </location>
</feature>
<dbReference type="GeneID" id="36344087"/>
<evidence type="ECO:0000313" key="3">
    <source>
        <dbReference type="EMBL" id="EUB56794.1"/>
    </source>
</evidence>
<keyword evidence="4" id="KW-1185">Reference proteome</keyword>